<keyword evidence="1" id="KW-1133">Transmembrane helix</keyword>
<proteinExistence type="predicted"/>
<feature type="transmembrane region" description="Helical" evidence="1">
    <location>
        <begin position="26"/>
        <end position="48"/>
    </location>
</feature>
<dbReference type="AlphaFoldDB" id="A0A816JF74"/>
<protein>
    <submittedName>
        <fullName evidence="2">(rape) hypothetical protein</fullName>
    </submittedName>
</protein>
<evidence type="ECO:0000256" key="1">
    <source>
        <dbReference type="SAM" id="Phobius"/>
    </source>
</evidence>
<evidence type="ECO:0000313" key="2">
    <source>
        <dbReference type="EMBL" id="CAF1811486.1"/>
    </source>
</evidence>
<name>A0A816JF74_BRANA</name>
<sequence length="62" mass="7054">MNSMKNCYPCTLIASEDKNGVFDSEMLLFVCVFFLVLHSLIGSMIDWFTKLRYLSANLVQGV</sequence>
<keyword evidence="1" id="KW-0812">Transmembrane</keyword>
<organism evidence="2">
    <name type="scientific">Brassica napus</name>
    <name type="common">Rape</name>
    <dbReference type="NCBI Taxonomy" id="3708"/>
    <lineage>
        <taxon>Eukaryota</taxon>
        <taxon>Viridiplantae</taxon>
        <taxon>Streptophyta</taxon>
        <taxon>Embryophyta</taxon>
        <taxon>Tracheophyta</taxon>
        <taxon>Spermatophyta</taxon>
        <taxon>Magnoliopsida</taxon>
        <taxon>eudicotyledons</taxon>
        <taxon>Gunneridae</taxon>
        <taxon>Pentapetalae</taxon>
        <taxon>rosids</taxon>
        <taxon>malvids</taxon>
        <taxon>Brassicales</taxon>
        <taxon>Brassicaceae</taxon>
        <taxon>Brassiceae</taxon>
        <taxon>Brassica</taxon>
    </lineage>
</organism>
<accession>A0A816JF74</accession>
<dbReference type="Proteomes" id="UP001295469">
    <property type="component" value="Chromosome C04"/>
</dbReference>
<gene>
    <name evidence="2" type="ORF">DARMORV10_C04P09700.1</name>
</gene>
<reference evidence="2" key="1">
    <citation type="submission" date="2021-01" db="EMBL/GenBank/DDBJ databases">
        <authorList>
            <consortium name="Genoscope - CEA"/>
            <person name="William W."/>
        </authorList>
    </citation>
    <scope>NUCLEOTIDE SEQUENCE</scope>
</reference>
<dbReference type="EMBL" id="HG994368">
    <property type="protein sequence ID" value="CAF1811486.1"/>
    <property type="molecule type" value="Genomic_DNA"/>
</dbReference>
<keyword evidence="1" id="KW-0472">Membrane</keyword>